<evidence type="ECO:0008006" key="3">
    <source>
        <dbReference type="Google" id="ProtNLM"/>
    </source>
</evidence>
<dbReference type="OrthoDB" id="9814110at2"/>
<sequence>MKPRLCAIIDDREPLPTELQRLIGDIHFGDLLRRRRRYLDELAAACAGADDVIVIRTAEEEEQLQRRIEGARGDGLWLRLPTVIGQFDLERVDFVIRKMRFALGTMLLSPVMEDDAPMVLTGPSALTLLSASAGRERRSIVLQLEAEAEMLADPLPCADLRQPDALRAFLSGATEPRAFNHLAVKEGVFVKSSSDIAKMQAEHGFFELAPPEMKRFLLPTFGYSEDRGRASYKMEHLRVPDAALQFVLGSFSEPQFEQLLDHFFAFLNARAREARGRARVRAVGQDQIVGKMHTRLEAFRASAAGARVDAFLEAASISGGLSGLQARAASLVEAALDANGATYLAFSHGDPCLSNVLFDSRISLFRLIDPRGAVTREDALLHPLYDLAKFSHSICGGYDFVNNGLFSIEVNDALGLALQPHQGGAPDWMQAAFRERVVDEGWDVAQMRAVEASLFLSMLPLHVDHERKLIAFCLIAAEILTELDGGGND</sequence>
<dbReference type="AlphaFoldDB" id="A0A1X6Y786"/>
<evidence type="ECO:0000313" key="1">
    <source>
        <dbReference type="EMBL" id="SLN11064.1"/>
    </source>
</evidence>
<proteinExistence type="predicted"/>
<dbReference type="Proteomes" id="UP000193570">
    <property type="component" value="Unassembled WGS sequence"/>
</dbReference>
<dbReference type="EMBL" id="FWFK01000001">
    <property type="protein sequence ID" value="SLN11064.1"/>
    <property type="molecule type" value="Genomic_DNA"/>
</dbReference>
<gene>
    <name evidence="1" type="ORF">ROJ8625_00240</name>
</gene>
<dbReference type="RefSeq" id="WP_085790019.1">
    <property type="nucleotide sequence ID" value="NZ_FWFK01000001.1"/>
</dbReference>
<keyword evidence="2" id="KW-1185">Reference proteome</keyword>
<evidence type="ECO:0000313" key="2">
    <source>
        <dbReference type="Proteomes" id="UP000193570"/>
    </source>
</evidence>
<name>A0A1X6Y786_9RHOB</name>
<protein>
    <recommendedName>
        <fullName evidence="3">Phosphotransferase enzyme family protein</fullName>
    </recommendedName>
</protein>
<accession>A0A1X6Y786</accession>
<organism evidence="1 2">
    <name type="scientific">Roseivivax jejudonensis</name>
    <dbReference type="NCBI Taxonomy" id="1529041"/>
    <lineage>
        <taxon>Bacteria</taxon>
        <taxon>Pseudomonadati</taxon>
        <taxon>Pseudomonadota</taxon>
        <taxon>Alphaproteobacteria</taxon>
        <taxon>Rhodobacterales</taxon>
        <taxon>Roseobacteraceae</taxon>
        <taxon>Roseivivax</taxon>
    </lineage>
</organism>
<reference evidence="1 2" key="1">
    <citation type="submission" date="2017-03" db="EMBL/GenBank/DDBJ databases">
        <authorList>
            <person name="Afonso C.L."/>
            <person name="Miller P.J."/>
            <person name="Scott M.A."/>
            <person name="Spackman E."/>
            <person name="Goraichik I."/>
            <person name="Dimitrov K.M."/>
            <person name="Suarez D.L."/>
            <person name="Swayne D.E."/>
        </authorList>
    </citation>
    <scope>NUCLEOTIDE SEQUENCE [LARGE SCALE GENOMIC DNA]</scope>
    <source>
        <strain evidence="1 2">CECT 8625</strain>
    </source>
</reference>